<accession>A0A9D1EMX0</accession>
<evidence type="ECO:0000313" key="1">
    <source>
        <dbReference type="EMBL" id="HIS23867.1"/>
    </source>
</evidence>
<proteinExistence type="predicted"/>
<reference evidence="1" key="2">
    <citation type="journal article" date="2021" name="PeerJ">
        <title>Extensive microbial diversity within the chicken gut microbiome revealed by metagenomics and culture.</title>
        <authorList>
            <person name="Gilroy R."/>
            <person name="Ravi A."/>
            <person name="Getino M."/>
            <person name="Pursley I."/>
            <person name="Horton D.L."/>
            <person name="Alikhan N.F."/>
            <person name="Baker D."/>
            <person name="Gharbi K."/>
            <person name="Hall N."/>
            <person name="Watson M."/>
            <person name="Adriaenssens E.M."/>
            <person name="Foster-Nyarko E."/>
            <person name="Jarju S."/>
            <person name="Secka A."/>
            <person name="Antonio M."/>
            <person name="Oren A."/>
            <person name="Chaudhuri R.R."/>
            <person name="La Ragione R."/>
            <person name="Hildebrand F."/>
            <person name="Pallen M.J."/>
        </authorList>
    </citation>
    <scope>NUCLEOTIDE SEQUENCE</scope>
    <source>
        <strain evidence="1">CHK157-1446</strain>
    </source>
</reference>
<dbReference type="Proteomes" id="UP000823982">
    <property type="component" value="Unassembled WGS sequence"/>
</dbReference>
<sequence length="207" mass="23563">MNSVYVVFARTDLKVGRMIRIMTRNRYNHVAISLDGMKTLCSFSRLYINHPLVGGFVEESPNRYLLSDKCYIKTVRIDVDNKTYAALKERVESMQRKSREYVYNYMSAAAYILGMRIEREHAYTCVEFVSDALERSGILKGCGGSRVEISELERALSTYGCREAAASEIFKRVGRVGWGSDVYLRHLGRIAAAKEALRRFGAMVRSA</sequence>
<gene>
    <name evidence="1" type="ORF">IAD01_00450</name>
</gene>
<dbReference type="AlphaFoldDB" id="A0A9D1EMX0"/>
<protein>
    <submittedName>
        <fullName evidence="1">Uncharacterized protein</fullName>
    </submittedName>
</protein>
<evidence type="ECO:0000313" key="2">
    <source>
        <dbReference type="Proteomes" id="UP000823982"/>
    </source>
</evidence>
<organism evidence="1 2">
    <name type="scientific">Candidatus Faeciplasma gallinarum</name>
    <dbReference type="NCBI Taxonomy" id="2840799"/>
    <lineage>
        <taxon>Bacteria</taxon>
        <taxon>Bacillati</taxon>
        <taxon>Bacillota</taxon>
        <taxon>Clostridia</taxon>
        <taxon>Eubacteriales</taxon>
        <taxon>Oscillospiraceae</taxon>
        <taxon>Oscillospiraceae incertae sedis</taxon>
        <taxon>Candidatus Faeciplasma</taxon>
    </lineage>
</organism>
<dbReference type="EMBL" id="DVIR01000004">
    <property type="protein sequence ID" value="HIS23867.1"/>
    <property type="molecule type" value="Genomic_DNA"/>
</dbReference>
<dbReference type="Gene3D" id="3.90.1720.10">
    <property type="entry name" value="endopeptidase domain like (from Nostoc punctiforme)"/>
    <property type="match status" value="1"/>
</dbReference>
<reference evidence="1" key="1">
    <citation type="submission" date="2020-10" db="EMBL/GenBank/DDBJ databases">
        <authorList>
            <person name="Gilroy R."/>
        </authorList>
    </citation>
    <scope>NUCLEOTIDE SEQUENCE</scope>
    <source>
        <strain evidence="1">CHK157-1446</strain>
    </source>
</reference>
<name>A0A9D1EMX0_9FIRM</name>
<comment type="caution">
    <text evidence="1">The sequence shown here is derived from an EMBL/GenBank/DDBJ whole genome shotgun (WGS) entry which is preliminary data.</text>
</comment>